<dbReference type="AlphaFoldDB" id="A0A0A9CZE7"/>
<name>A0A0A9CZE7_ARUDO</name>
<evidence type="ECO:0000313" key="1">
    <source>
        <dbReference type="EMBL" id="JAD76872.1"/>
    </source>
</evidence>
<sequence>MADDGAETRQVHSFVRVPLHLMLRLLPMWYLQPQKLCFRERMQLQQSRCTGTTAGQNLHYLQKTIS</sequence>
<reference evidence="1" key="1">
    <citation type="submission" date="2014-09" db="EMBL/GenBank/DDBJ databases">
        <authorList>
            <person name="Magalhaes I.L.F."/>
            <person name="Oliveira U."/>
            <person name="Santos F.R."/>
            <person name="Vidigal T.H.D.A."/>
            <person name="Brescovit A.D."/>
            <person name="Santos A.J."/>
        </authorList>
    </citation>
    <scope>NUCLEOTIDE SEQUENCE</scope>
    <source>
        <tissue evidence="1">Shoot tissue taken approximately 20 cm above the soil surface</tissue>
    </source>
</reference>
<accession>A0A0A9CZE7</accession>
<proteinExistence type="predicted"/>
<reference evidence="1" key="2">
    <citation type="journal article" date="2015" name="Data Brief">
        <title>Shoot transcriptome of the giant reed, Arundo donax.</title>
        <authorList>
            <person name="Barrero R.A."/>
            <person name="Guerrero F.D."/>
            <person name="Moolhuijzen P."/>
            <person name="Goolsby J.A."/>
            <person name="Tidwell J."/>
            <person name="Bellgard S.E."/>
            <person name="Bellgard M.I."/>
        </authorList>
    </citation>
    <scope>NUCLEOTIDE SEQUENCE</scope>
    <source>
        <tissue evidence="1">Shoot tissue taken approximately 20 cm above the soil surface</tissue>
    </source>
</reference>
<protein>
    <submittedName>
        <fullName evidence="1">Uncharacterized protein</fullName>
    </submittedName>
</protein>
<dbReference type="EMBL" id="GBRH01221023">
    <property type="protein sequence ID" value="JAD76872.1"/>
    <property type="molecule type" value="Transcribed_RNA"/>
</dbReference>
<organism evidence="1">
    <name type="scientific">Arundo donax</name>
    <name type="common">Giant reed</name>
    <name type="synonym">Donax arundinaceus</name>
    <dbReference type="NCBI Taxonomy" id="35708"/>
    <lineage>
        <taxon>Eukaryota</taxon>
        <taxon>Viridiplantae</taxon>
        <taxon>Streptophyta</taxon>
        <taxon>Embryophyta</taxon>
        <taxon>Tracheophyta</taxon>
        <taxon>Spermatophyta</taxon>
        <taxon>Magnoliopsida</taxon>
        <taxon>Liliopsida</taxon>
        <taxon>Poales</taxon>
        <taxon>Poaceae</taxon>
        <taxon>PACMAD clade</taxon>
        <taxon>Arundinoideae</taxon>
        <taxon>Arundineae</taxon>
        <taxon>Arundo</taxon>
    </lineage>
</organism>